<feature type="transmembrane region" description="Helical" evidence="1">
    <location>
        <begin position="126"/>
        <end position="146"/>
    </location>
</feature>
<protein>
    <recommendedName>
        <fullName evidence="2">DUF6534 domain-containing protein</fullName>
    </recommendedName>
</protein>
<dbReference type="AlphaFoldDB" id="A0AAD7K1M1"/>
<dbReference type="Pfam" id="PF20152">
    <property type="entry name" value="DUF6534"/>
    <property type="match status" value="1"/>
</dbReference>
<accession>A0AAD7K1M1</accession>
<feature type="transmembrane region" description="Helical" evidence="1">
    <location>
        <begin position="15"/>
        <end position="38"/>
    </location>
</feature>
<feature type="transmembrane region" description="Helical" evidence="1">
    <location>
        <begin position="231"/>
        <end position="252"/>
    </location>
</feature>
<evidence type="ECO:0000313" key="4">
    <source>
        <dbReference type="Proteomes" id="UP001215598"/>
    </source>
</evidence>
<reference evidence="3" key="1">
    <citation type="submission" date="2023-03" db="EMBL/GenBank/DDBJ databases">
        <title>Massive genome expansion in bonnet fungi (Mycena s.s.) driven by repeated elements and novel gene families across ecological guilds.</title>
        <authorList>
            <consortium name="Lawrence Berkeley National Laboratory"/>
            <person name="Harder C.B."/>
            <person name="Miyauchi S."/>
            <person name="Viragh M."/>
            <person name="Kuo A."/>
            <person name="Thoen E."/>
            <person name="Andreopoulos B."/>
            <person name="Lu D."/>
            <person name="Skrede I."/>
            <person name="Drula E."/>
            <person name="Henrissat B."/>
            <person name="Morin E."/>
            <person name="Kohler A."/>
            <person name="Barry K."/>
            <person name="LaButti K."/>
            <person name="Morin E."/>
            <person name="Salamov A."/>
            <person name="Lipzen A."/>
            <person name="Mereny Z."/>
            <person name="Hegedus B."/>
            <person name="Baldrian P."/>
            <person name="Stursova M."/>
            <person name="Weitz H."/>
            <person name="Taylor A."/>
            <person name="Grigoriev I.V."/>
            <person name="Nagy L.G."/>
            <person name="Martin F."/>
            <person name="Kauserud H."/>
        </authorList>
    </citation>
    <scope>NUCLEOTIDE SEQUENCE</scope>
    <source>
        <strain evidence="3">CBHHK182m</strain>
    </source>
</reference>
<keyword evidence="1" id="KW-1133">Transmembrane helix</keyword>
<dbReference type="EMBL" id="JARKIB010000009">
    <property type="protein sequence ID" value="KAJ7776393.1"/>
    <property type="molecule type" value="Genomic_DNA"/>
</dbReference>
<keyword evidence="4" id="KW-1185">Reference proteome</keyword>
<evidence type="ECO:0000259" key="2">
    <source>
        <dbReference type="Pfam" id="PF20152"/>
    </source>
</evidence>
<gene>
    <name evidence="3" type="ORF">B0H16DRAFT_1879712</name>
</gene>
<proteinExistence type="predicted"/>
<feature type="transmembrane region" description="Helical" evidence="1">
    <location>
        <begin position="50"/>
        <end position="74"/>
    </location>
</feature>
<organism evidence="3 4">
    <name type="scientific">Mycena metata</name>
    <dbReference type="NCBI Taxonomy" id="1033252"/>
    <lineage>
        <taxon>Eukaryota</taxon>
        <taxon>Fungi</taxon>
        <taxon>Dikarya</taxon>
        <taxon>Basidiomycota</taxon>
        <taxon>Agaricomycotina</taxon>
        <taxon>Agaricomycetes</taxon>
        <taxon>Agaricomycetidae</taxon>
        <taxon>Agaricales</taxon>
        <taxon>Marasmiineae</taxon>
        <taxon>Mycenaceae</taxon>
        <taxon>Mycena</taxon>
    </lineage>
</organism>
<sequence>MDPIVSFNPNLTLGALQIGTLISYALFGVTTMQLYIYYSRFPDDSRVLKALTAFVWVCEVAHRVCIGHTLYTFIISDYGRPERLSGVPSKSLAMSALFDGLIAACVHGFFAFRIYKFTQKLYIPGLIWFMAFLNLLGLIGIFVASMRATSWGIYLAQFEWLPTTTWSISVACDVAITATLVVVLRSQRSCAHRKTIAVVDKIIIWTIQTGMLTSVLSIATLALFLTMTENFIWLAFHVLGPQLFSNSLFASLNSRETLRAMNEVSLPFSTPAVSFGVSLSAAVNAGQIELPSNGVQTRGSTYETQPSGV</sequence>
<feature type="non-terminal residue" evidence="3">
    <location>
        <position position="1"/>
    </location>
</feature>
<comment type="caution">
    <text evidence="3">The sequence shown here is derived from an EMBL/GenBank/DDBJ whole genome shotgun (WGS) entry which is preliminary data.</text>
</comment>
<feature type="transmembrane region" description="Helical" evidence="1">
    <location>
        <begin position="94"/>
        <end position="114"/>
    </location>
</feature>
<feature type="transmembrane region" description="Helical" evidence="1">
    <location>
        <begin position="204"/>
        <end position="225"/>
    </location>
</feature>
<feature type="transmembrane region" description="Helical" evidence="1">
    <location>
        <begin position="166"/>
        <end position="184"/>
    </location>
</feature>
<keyword evidence="1" id="KW-0472">Membrane</keyword>
<evidence type="ECO:0000313" key="3">
    <source>
        <dbReference type="EMBL" id="KAJ7776393.1"/>
    </source>
</evidence>
<dbReference type="InterPro" id="IPR045339">
    <property type="entry name" value="DUF6534"/>
</dbReference>
<dbReference type="PANTHER" id="PTHR40465">
    <property type="entry name" value="CHROMOSOME 1, WHOLE GENOME SHOTGUN SEQUENCE"/>
    <property type="match status" value="1"/>
</dbReference>
<dbReference type="Proteomes" id="UP001215598">
    <property type="component" value="Unassembled WGS sequence"/>
</dbReference>
<name>A0AAD7K1M1_9AGAR</name>
<keyword evidence="1" id="KW-0812">Transmembrane</keyword>
<dbReference type="PANTHER" id="PTHR40465:SF1">
    <property type="entry name" value="DUF6534 DOMAIN-CONTAINING PROTEIN"/>
    <property type="match status" value="1"/>
</dbReference>
<feature type="domain" description="DUF6534" evidence="2">
    <location>
        <begin position="169"/>
        <end position="256"/>
    </location>
</feature>
<evidence type="ECO:0000256" key="1">
    <source>
        <dbReference type="SAM" id="Phobius"/>
    </source>
</evidence>